<evidence type="ECO:0000256" key="2">
    <source>
        <dbReference type="ARBA" id="ARBA00022692"/>
    </source>
</evidence>
<dbReference type="EMBL" id="BAABBO010000001">
    <property type="protein sequence ID" value="GAA3951694.1"/>
    <property type="molecule type" value="Genomic_DNA"/>
</dbReference>
<keyword evidence="3 7" id="KW-1133">Transmembrane helix</keyword>
<keyword evidence="1 7" id="KW-1003">Cell membrane</keyword>
<dbReference type="Pfam" id="PF02618">
    <property type="entry name" value="YceG"/>
    <property type="match status" value="1"/>
</dbReference>
<keyword evidence="4 7" id="KW-0472">Membrane</keyword>
<dbReference type="InterPro" id="IPR003770">
    <property type="entry name" value="MLTG-like"/>
</dbReference>
<evidence type="ECO:0000256" key="3">
    <source>
        <dbReference type="ARBA" id="ARBA00022989"/>
    </source>
</evidence>
<keyword evidence="7" id="KW-0997">Cell inner membrane</keyword>
<organism evidence="8 9">
    <name type="scientific">Allohahella marinimesophila</name>
    <dbReference type="NCBI Taxonomy" id="1054972"/>
    <lineage>
        <taxon>Bacteria</taxon>
        <taxon>Pseudomonadati</taxon>
        <taxon>Pseudomonadota</taxon>
        <taxon>Gammaproteobacteria</taxon>
        <taxon>Oceanospirillales</taxon>
        <taxon>Hahellaceae</taxon>
        <taxon>Allohahella</taxon>
    </lineage>
</organism>
<comment type="catalytic activity">
    <reaction evidence="7">
        <text>a peptidoglycan chain = a peptidoglycan chain with N-acetyl-1,6-anhydromuramyl-[peptide] at the reducing end + a peptidoglycan chain with N-acetylglucosamine at the non-reducing end.</text>
        <dbReference type="EC" id="4.2.2.29"/>
    </reaction>
</comment>
<keyword evidence="2 7" id="KW-0812">Transmembrane</keyword>
<keyword evidence="6 7" id="KW-0961">Cell wall biogenesis/degradation</keyword>
<feature type="site" description="Important for catalytic activity" evidence="7">
    <location>
        <position position="218"/>
    </location>
</feature>
<dbReference type="PANTHER" id="PTHR30518">
    <property type="entry name" value="ENDOLYTIC MUREIN TRANSGLYCOSYLASE"/>
    <property type="match status" value="1"/>
</dbReference>
<evidence type="ECO:0000256" key="5">
    <source>
        <dbReference type="ARBA" id="ARBA00023239"/>
    </source>
</evidence>
<dbReference type="HAMAP" id="MF_02065">
    <property type="entry name" value="MltG"/>
    <property type="match status" value="1"/>
</dbReference>
<keyword evidence="5 7" id="KW-0456">Lyase</keyword>
<evidence type="ECO:0000313" key="9">
    <source>
        <dbReference type="Proteomes" id="UP001501337"/>
    </source>
</evidence>
<proteinExistence type="inferred from homology"/>
<dbReference type="Proteomes" id="UP001501337">
    <property type="component" value="Unassembled WGS sequence"/>
</dbReference>
<reference evidence="9" key="1">
    <citation type="journal article" date="2019" name="Int. J. Syst. Evol. Microbiol.">
        <title>The Global Catalogue of Microorganisms (GCM) 10K type strain sequencing project: providing services to taxonomists for standard genome sequencing and annotation.</title>
        <authorList>
            <consortium name="The Broad Institute Genomics Platform"/>
            <consortium name="The Broad Institute Genome Sequencing Center for Infectious Disease"/>
            <person name="Wu L."/>
            <person name="Ma J."/>
        </authorList>
    </citation>
    <scope>NUCLEOTIDE SEQUENCE [LARGE SCALE GENOMIC DNA]</scope>
    <source>
        <strain evidence="9">JCM 17555</strain>
    </source>
</reference>
<evidence type="ECO:0000256" key="4">
    <source>
        <dbReference type="ARBA" id="ARBA00023136"/>
    </source>
</evidence>
<dbReference type="EC" id="4.2.2.29" evidence="7"/>
<dbReference type="NCBIfam" id="TIGR00247">
    <property type="entry name" value="endolytic transglycosylase MltG"/>
    <property type="match status" value="1"/>
</dbReference>
<dbReference type="CDD" id="cd08010">
    <property type="entry name" value="MltG_like"/>
    <property type="match status" value="1"/>
</dbReference>
<sequence length="348" mass="39121">MLKRLLRISALLMLLALVAAGAAWYWLQSALEENGPAREPVELEVKQGSSLRAVAGTLADAGVIEHDWLMYYWGRYKSYDRGIKAGEYRFEPGMVLEDVFALLRSGSNVQYLFTIVEGWRTSEMLAALALHDRIEHTLSAQSAVELAQELDFPEANAEGLFLPETYSYRRGETDRSLLVRANQALRLVLDQRWENRAPDLPLKTPYEALILASLIEKETGVVEERERIAGVFTTRLKKGMRLQTDPTVIYGIGETYDGNITRKHLQTMSPYNTYLIRGLPPTPIALPGAAAISAATQPDETGELFFVARGDGSHKFSKTYAEHNKAVKEFQLQRRDDYRSAPAPRVEN</sequence>
<protein>
    <recommendedName>
        <fullName evidence="7">Endolytic murein transglycosylase</fullName>
        <ecNumber evidence="7">4.2.2.29</ecNumber>
    </recommendedName>
    <alternativeName>
        <fullName evidence="7">Peptidoglycan lytic transglycosylase</fullName>
    </alternativeName>
    <alternativeName>
        <fullName evidence="7">Peptidoglycan polymerization terminase</fullName>
    </alternativeName>
</protein>
<evidence type="ECO:0000256" key="7">
    <source>
        <dbReference type="HAMAP-Rule" id="MF_02065"/>
    </source>
</evidence>
<name>A0ABP7NPU4_9GAMM</name>
<keyword evidence="9" id="KW-1185">Reference proteome</keyword>
<evidence type="ECO:0000313" key="8">
    <source>
        <dbReference type="EMBL" id="GAA3951694.1"/>
    </source>
</evidence>
<dbReference type="Gene3D" id="3.30.160.60">
    <property type="entry name" value="Classic Zinc Finger"/>
    <property type="match status" value="1"/>
</dbReference>
<evidence type="ECO:0000256" key="1">
    <source>
        <dbReference type="ARBA" id="ARBA00022475"/>
    </source>
</evidence>
<dbReference type="Gene3D" id="3.30.1490.480">
    <property type="entry name" value="Endolytic murein transglycosylase"/>
    <property type="match status" value="1"/>
</dbReference>
<comment type="function">
    <text evidence="7">Functions as a peptidoglycan terminase that cleaves nascent peptidoglycan strands endolytically to terminate their elongation.</text>
</comment>
<evidence type="ECO:0000256" key="6">
    <source>
        <dbReference type="ARBA" id="ARBA00023316"/>
    </source>
</evidence>
<gene>
    <name evidence="7 8" type="primary">mltG</name>
    <name evidence="8" type="ORF">GCM10022278_08480</name>
</gene>
<comment type="caution">
    <text evidence="8">The sequence shown here is derived from an EMBL/GenBank/DDBJ whole genome shotgun (WGS) entry which is preliminary data.</text>
</comment>
<dbReference type="RefSeq" id="WP_344803593.1">
    <property type="nucleotide sequence ID" value="NZ_BAABBO010000001.1"/>
</dbReference>
<accession>A0ABP7NPU4</accession>
<comment type="similarity">
    <text evidence="7">Belongs to the transglycosylase MltG family.</text>
</comment>
<dbReference type="PANTHER" id="PTHR30518:SF2">
    <property type="entry name" value="ENDOLYTIC MUREIN TRANSGLYCOSYLASE"/>
    <property type="match status" value="1"/>
</dbReference>